<keyword evidence="1" id="KW-0812">Transmembrane</keyword>
<gene>
    <name evidence="2" type="ORF">SAMN05216353_105129</name>
</gene>
<keyword evidence="1" id="KW-0472">Membrane</keyword>
<proteinExistence type="predicted"/>
<organism evidence="2 3">
    <name type="scientific">Halobacillus alkaliphilus</name>
    <dbReference type="NCBI Taxonomy" id="396056"/>
    <lineage>
        <taxon>Bacteria</taxon>
        <taxon>Bacillati</taxon>
        <taxon>Bacillota</taxon>
        <taxon>Bacilli</taxon>
        <taxon>Bacillales</taxon>
        <taxon>Bacillaceae</taxon>
        <taxon>Halobacillus</taxon>
    </lineage>
</organism>
<protein>
    <submittedName>
        <fullName evidence="2">Uncharacterized protein</fullName>
    </submittedName>
</protein>
<reference evidence="3" key="1">
    <citation type="submission" date="2016-10" db="EMBL/GenBank/DDBJ databases">
        <authorList>
            <person name="Varghese N."/>
            <person name="Submissions S."/>
        </authorList>
    </citation>
    <scope>NUCLEOTIDE SEQUENCE [LARGE SCALE GENOMIC DNA]</scope>
    <source>
        <strain evidence="3">FP5</strain>
    </source>
</reference>
<accession>A0A1I2KQS7</accession>
<evidence type="ECO:0000313" key="2">
    <source>
        <dbReference type="EMBL" id="SFF68718.1"/>
    </source>
</evidence>
<keyword evidence="1" id="KW-1133">Transmembrane helix</keyword>
<evidence type="ECO:0000313" key="3">
    <source>
        <dbReference type="Proteomes" id="UP000198897"/>
    </source>
</evidence>
<sequence>MLNVQTLIRQDGRRQLITGGVLVATGLFFLLSILAWQYQSFLLSLLYGPVLTISGLALLKTGFRDYEKAKQTDSGFTKDYMIDTVEKLPGRMYMGHSTKNFFQATLYDMDGKAYTRINEEPSFLHKLTFLAYYGSILSADYTMYNQHGDAVYHIEKKGGFSWRGYVQLPNGHYVAYTKDSKDKATGRRIFHYVEKDYCRWSAEGDPYIGHYKVKDHVGTVWAVIKQNAIPVEAAERFEEINGYLIEWKKRDEIPQSLLAFLFLLQSRQNL</sequence>
<name>A0A1I2KQS7_9BACI</name>
<evidence type="ECO:0000256" key="1">
    <source>
        <dbReference type="SAM" id="Phobius"/>
    </source>
</evidence>
<dbReference type="AlphaFoldDB" id="A0A1I2KQS7"/>
<feature type="transmembrane region" description="Helical" evidence="1">
    <location>
        <begin position="41"/>
        <end position="59"/>
    </location>
</feature>
<feature type="transmembrane region" description="Helical" evidence="1">
    <location>
        <begin position="16"/>
        <end position="35"/>
    </location>
</feature>
<keyword evidence="3" id="KW-1185">Reference proteome</keyword>
<dbReference type="Proteomes" id="UP000198897">
    <property type="component" value="Unassembled WGS sequence"/>
</dbReference>
<dbReference type="EMBL" id="FOOG01000005">
    <property type="protein sequence ID" value="SFF68718.1"/>
    <property type="molecule type" value="Genomic_DNA"/>
</dbReference>